<protein>
    <submittedName>
        <fullName evidence="2">Uncharacterized protein</fullName>
    </submittedName>
</protein>
<dbReference type="AlphaFoldDB" id="X1ADY6"/>
<comment type="caution">
    <text evidence="2">The sequence shown here is derived from an EMBL/GenBank/DDBJ whole genome shotgun (WGS) entry which is preliminary data.</text>
</comment>
<reference evidence="2" key="1">
    <citation type="journal article" date="2014" name="Front. Microbiol.">
        <title>High frequency of phylogenetically diverse reductive dehalogenase-homologous genes in deep subseafloor sedimentary metagenomes.</title>
        <authorList>
            <person name="Kawai M."/>
            <person name="Futagami T."/>
            <person name="Toyoda A."/>
            <person name="Takaki Y."/>
            <person name="Nishi S."/>
            <person name="Hori S."/>
            <person name="Arai W."/>
            <person name="Tsubouchi T."/>
            <person name="Morono Y."/>
            <person name="Uchiyama I."/>
            <person name="Ito T."/>
            <person name="Fujiyama A."/>
            <person name="Inagaki F."/>
            <person name="Takami H."/>
        </authorList>
    </citation>
    <scope>NUCLEOTIDE SEQUENCE</scope>
    <source>
        <strain evidence="2">Expedition CK06-06</strain>
    </source>
</reference>
<gene>
    <name evidence="2" type="ORF">S01H4_35705</name>
</gene>
<organism evidence="2">
    <name type="scientific">marine sediment metagenome</name>
    <dbReference type="NCBI Taxonomy" id="412755"/>
    <lineage>
        <taxon>unclassified sequences</taxon>
        <taxon>metagenomes</taxon>
        <taxon>ecological metagenomes</taxon>
    </lineage>
</organism>
<feature type="region of interest" description="Disordered" evidence="1">
    <location>
        <begin position="1"/>
        <end position="22"/>
    </location>
</feature>
<sequence length="46" mass="5489">MVLVSINRSSRRKEVNNRESNQGQVLQYNKDYTIYYIGNTTRPLRI</sequence>
<accession>X1ADY6</accession>
<proteinExistence type="predicted"/>
<name>X1ADY6_9ZZZZ</name>
<evidence type="ECO:0000256" key="1">
    <source>
        <dbReference type="SAM" id="MobiDB-lite"/>
    </source>
</evidence>
<dbReference type="EMBL" id="BART01019013">
    <property type="protein sequence ID" value="GAG80785.1"/>
    <property type="molecule type" value="Genomic_DNA"/>
</dbReference>
<evidence type="ECO:0000313" key="2">
    <source>
        <dbReference type="EMBL" id="GAG80785.1"/>
    </source>
</evidence>